<evidence type="ECO:0000256" key="1">
    <source>
        <dbReference type="SAM" id="SignalP"/>
    </source>
</evidence>
<dbReference type="OrthoDB" id="10019437at2759"/>
<dbReference type="GeneID" id="109474506"/>
<sequence>MKFLAVALVVAVATLADARSVKQQRSIADDIKNTMQNALEKALLTTTANNLEASVIQKINDTIINVLDGFIDKLNLDMWITQFHLDGVINLADIEAFAVEQAMNLVTPILDSLKEQGIQLTLNHLPTDSQRSRQQRSIADDIKNSMQAALEKALLTTAANNLETSVLQQINSTIVTFLDNFMDKLNLDYWITQLHLDGVVDLTDLEAFAVEQAMNLVTPILDSLKEQGITLVGDHIPGSSTTNQRGKQ</sequence>
<feature type="signal peptide" evidence="1">
    <location>
        <begin position="1"/>
        <end position="18"/>
    </location>
</feature>
<protein>
    <submittedName>
        <fullName evidence="3">Uncharacterized protein LOC109474506</fullName>
    </submittedName>
</protein>
<name>A0A6P4YLK9_BRABE</name>
<organism evidence="2 3">
    <name type="scientific">Branchiostoma belcheri</name>
    <name type="common">Amphioxus</name>
    <dbReference type="NCBI Taxonomy" id="7741"/>
    <lineage>
        <taxon>Eukaryota</taxon>
        <taxon>Metazoa</taxon>
        <taxon>Chordata</taxon>
        <taxon>Cephalochordata</taxon>
        <taxon>Leptocardii</taxon>
        <taxon>Amphioxiformes</taxon>
        <taxon>Branchiostomatidae</taxon>
        <taxon>Branchiostoma</taxon>
    </lineage>
</organism>
<evidence type="ECO:0000313" key="3">
    <source>
        <dbReference type="RefSeq" id="XP_019630355.1"/>
    </source>
</evidence>
<evidence type="ECO:0000313" key="2">
    <source>
        <dbReference type="Proteomes" id="UP000515135"/>
    </source>
</evidence>
<proteinExistence type="predicted"/>
<dbReference type="RefSeq" id="XP_019630355.1">
    <property type="nucleotide sequence ID" value="XM_019774796.1"/>
</dbReference>
<reference evidence="3" key="1">
    <citation type="submission" date="2025-08" db="UniProtKB">
        <authorList>
            <consortium name="RefSeq"/>
        </authorList>
    </citation>
    <scope>IDENTIFICATION</scope>
    <source>
        <tissue evidence="3">Gonad</tissue>
    </source>
</reference>
<feature type="chain" id="PRO_5027774031" evidence="1">
    <location>
        <begin position="19"/>
        <end position="248"/>
    </location>
</feature>
<dbReference type="Proteomes" id="UP000515135">
    <property type="component" value="Unplaced"/>
</dbReference>
<accession>A0A6P4YLK9</accession>
<keyword evidence="1" id="KW-0732">Signal</keyword>
<dbReference type="KEGG" id="bbel:109474506"/>
<dbReference type="AlphaFoldDB" id="A0A6P4YLK9"/>
<keyword evidence="2" id="KW-1185">Reference proteome</keyword>
<gene>
    <name evidence="3" type="primary">LOC109474506</name>
</gene>